<dbReference type="SUPFAM" id="SSF53335">
    <property type="entry name" value="S-adenosyl-L-methionine-dependent methyltransferases"/>
    <property type="match status" value="1"/>
</dbReference>
<name>A0A382VFV8_9ZZZZ</name>
<dbReference type="Gene3D" id="3.40.50.150">
    <property type="entry name" value="Vaccinia Virus protein VP39"/>
    <property type="match status" value="1"/>
</dbReference>
<feature type="non-terminal residue" evidence="2">
    <location>
        <position position="248"/>
    </location>
</feature>
<dbReference type="PANTHER" id="PTHR43861:SF5">
    <property type="entry name" value="BLL5978 PROTEIN"/>
    <property type="match status" value="1"/>
</dbReference>
<dbReference type="AlphaFoldDB" id="A0A382VFV8"/>
<accession>A0A382VFV8</accession>
<dbReference type="Pfam" id="PF08421">
    <property type="entry name" value="Methyltransf_13"/>
    <property type="match status" value="1"/>
</dbReference>
<protein>
    <recommendedName>
        <fullName evidence="1">Methyltransferase putative zinc binding domain-containing protein</fullName>
    </recommendedName>
</protein>
<sequence length="248" mass="27781">MNNKCRFCAASIEPFMSFGEMPHASGFLDRSEFDCEYFYELKPALCGACKLFQIVDVPDPSKTFHLNYPHITATSQYVVNHFKELAKLIVERYLKLPNSFVIELGSNDGSFLKNFAEQKIKHLGIEPASSVAELGIKEGVNTITEFFSGELAKKIQSRYGRANVIFGANVIAHIPDIRSVANGVVALLKDDGVFIFEAVYLGDLIDNTSYSQIYDEHVYNFSVESVKNIFSEYGLELFNVERLSLQGG</sequence>
<evidence type="ECO:0000313" key="2">
    <source>
        <dbReference type="EMBL" id="SVD45384.1"/>
    </source>
</evidence>
<gene>
    <name evidence="2" type="ORF">METZ01_LOCUS398238</name>
</gene>
<dbReference type="InterPro" id="IPR038576">
    <property type="entry name" value="Methyltransf_Zn-bd_dom_put_sf"/>
</dbReference>
<organism evidence="2">
    <name type="scientific">marine metagenome</name>
    <dbReference type="NCBI Taxonomy" id="408172"/>
    <lineage>
        <taxon>unclassified sequences</taxon>
        <taxon>metagenomes</taxon>
        <taxon>ecological metagenomes</taxon>
    </lineage>
</organism>
<dbReference type="InterPro" id="IPR029063">
    <property type="entry name" value="SAM-dependent_MTases_sf"/>
</dbReference>
<dbReference type="PANTHER" id="PTHR43861">
    <property type="entry name" value="TRANS-ACONITATE 2-METHYLTRANSFERASE-RELATED"/>
    <property type="match status" value="1"/>
</dbReference>
<dbReference type="Gene3D" id="6.20.50.110">
    <property type="entry name" value="Methyltransferase, zinc-binding domain"/>
    <property type="match status" value="1"/>
</dbReference>
<feature type="domain" description="Methyltransferase putative zinc binding" evidence="1">
    <location>
        <begin position="5"/>
        <end position="64"/>
    </location>
</feature>
<proteinExistence type="predicted"/>
<dbReference type="EMBL" id="UINC01151650">
    <property type="protein sequence ID" value="SVD45384.1"/>
    <property type="molecule type" value="Genomic_DNA"/>
</dbReference>
<reference evidence="2" key="1">
    <citation type="submission" date="2018-05" db="EMBL/GenBank/DDBJ databases">
        <authorList>
            <person name="Lanie J.A."/>
            <person name="Ng W.-L."/>
            <person name="Kazmierczak K.M."/>
            <person name="Andrzejewski T.M."/>
            <person name="Davidsen T.M."/>
            <person name="Wayne K.J."/>
            <person name="Tettelin H."/>
            <person name="Glass J.I."/>
            <person name="Rusch D."/>
            <person name="Podicherti R."/>
            <person name="Tsui H.-C.T."/>
            <person name="Winkler M.E."/>
        </authorList>
    </citation>
    <scope>NUCLEOTIDE SEQUENCE</scope>
</reference>
<dbReference type="InterPro" id="IPR013630">
    <property type="entry name" value="Methyltransf_Zn-bd_dom_put"/>
</dbReference>
<dbReference type="Pfam" id="PF13489">
    <property type="entry name" value="Methyltransf_23"/>
    <property type="match status" value="1"/>
</dbReference>
<evidence type="ECO:0000259" key="1">
    <source>
        <dbReference type="Pfam" id="PF08421"/>
    </source>
</evidence>